<proteinExistence type="predicted"/>
<dbReference type="GO" id="GO:0006801">
    <property type="term" value="P:superoxide metabolic process"/>
    <property type="evidence" value="ECO:0007669"/>
    <property type="project" value="InterPro"/>
</dbReference>
<organism evidence="3 4">
    <name type="scientific">Oedothorax gibbosus</name>
    <dbReference type="NCBI Taxonomy" id="931172"/>
    <lineage>
        <taxon>Eukaryota</taxon>
        <taxon>Metazoa</taxon>
        <taxon>Ecdysozoa</taxon>
        <taxon>Arthropoda</taxon>
        <taxon>Chelicerata</taxon>
        <taxon>Arachnida</taxon>
        <taxon>Araneae</taxon>
        <taxon>Araneomorphae</taxon>
        <taxon>Entelegynae</taxon>
        <taxon>Araneoidea</taxon>
        <taxon>Linyphiidae</taxon>
        <taxon>Erigoninae</taxon>
        <taxon>Oedothorax</taxon>
    </lineage>
</organism>
<dbReference type="Proteomes" id="UP000827092">
    <property type="component" value="Unassembled WGS sequence"/>
</dbReference>
<dbReference type="AlphaFoldDB" id="A0AAV6UVB7"/>
<evidence type="ECO:0000256" key="1">
    <source>
        <dbReference type="SAM" id="SignalP"/>
    </source>
</evidence>
<dbReference type="PANTHER" id="PTHR20910:SF1">
    <property type="entry name" value="SUPEROXIDE DISMUTASE COPPER_ZINC BINDING DOMAIN-CONTAINING PROTEIN"/>
    <property type="match status" value="1"/>
</dbReference>
<name>A0AAV6UVB7_9ARAC</name>
<evidence type="ECO:0000259" key="2">
    <source>
        <dbReference type="Pfam" id="PF00080"/>
    </source>
</evidence>
<dbReference type="InterPro" id="IPR001424">
    <property type="entry name" value="SOD_Cu_Zn_dom"/>
</dbReference>
<dbReference type="SUPFAM" id="SSF49329">
    <property type="entry name" value="Cu,Zn superoxide dismutase-like"/>
    <property type="match status" value="6"/>
</dbReference>
<dbReference type="PANTHER" id="PTHR20910">
    <property type="entry name" value="AGAP001623-PA"/>
    <property type="match status" value="1"/>
</dbReference>
<comment type="caution">
    <text evidence="3">The sequence shown here is derived from an EMBL/GenBank/DDBJ whole genome shotgun (WGS) entry which is preliminary data.</text>
</comment>
<keyword evidence="4" id="KW-1185">Reference proteome</keyword>
<feature type="signal peptide" evidence="1">
    <location>
        <begin position="1"/>
        <end position="19"/>
    </location>
</feature>
<accession>A0AAV6UVB7</accession>
<feature type="chain" id="PRO_5043496199" description="Superoxide dismutase copper/zinc binding domain-containing protein" evidence="1">
    <location>
        <begin position="20"/>
        <end position="1039"/>
    </location>
</feature>
<gene>
    <name evidence="3" type="ORF">JTE90_007983</name>
</gene>
<keyword evidence="1" id="KW-0732">Signal</keyword>
<dbReference type="Gene3D" id="2.60.40.200">
    <property type="entry name" value="Superoxide dismutase, copper/zinc binding domain"/>
    <property type="match status" value="6"/>
</dbReference>
<evidence type="ECO:0000313" key="3">
    <source>
        <dbReference type="EMBL" id="KAG8188407.1"/>
    </source>
</evidence>
<reference evidence="3 4" key="1">
    <citation type="journal article" date="2022" name="Nat. Ecol. Evol.">
        <title>A masculinizing supergene underlies an exaggerated male reproductive morph in a spider.</title>
        <authorList>
            <person name="Hendrickx F."/>
            <person name="De Corte Z."/>
            <person name="Sonet G."/>
            <person name="Van Belleghem S.M."/>
            <person name="Kostlbacher S."/>
            <person name="Vangestel C."/>
        </authorList>
    </citation>
    <scope>NUCLEOTIDE SEQUENCE [LARGE SCALE GENOMIC DNA]</scope>
    <source>
        <strain evidence="3">W744_W776</strain>
    </source>
</reference>
<protein>
    <recommendedName>
        <fullName evidence="2">Superoxide dismutase copper/zinc binding domain-containing protein</fullName>
    </recommendedName>
</protein>
<sequence>MLRIVLTFLFTTLIQSISGQVVLYAIFNNAGIRGNITFYQNPGDQNVTISVHLSSVTDEPRSFAWGIYSFPVFFDSKAPCSSAELGSTFHDLGKRHGSIMIPAADGMSHVFTDSELRLRGSNTIWGRSLLLRSTNTDLRVCTNIATDGDAKTVEATFSAPVAGTVIFRQSELGETTIFANIFHTTEDYTPSTNHEWRILATDILDTSREISRKRKCEYLQVLFDPNNVDDTNCSKSAQNNCKIGEMTRKHGEAAVGATNSRYSKRFYVDTNLPLHAVGSGLRSLYLVLYESGTAFRIMACAPLVPVRPKEVRAYISGDSVKGHILFSQSYRTQPTVVTVQLHNLRGRGSSFAIHEFPVQPKMNGSENYCENKFVGEVYNPYEMNLIGRPAPGEGTGDMYPVGDLSGKFGQLDASPLLNLHLGIHVDFNTPLFGSNSIIGRSIVIRNSDGEPWICSNIGYPVPTRMAVATFVSPIAGEVFFRQAANDPYGETTVYGEFFYIDGSGNDTKEHRWEVHEFEPGRDFYNWTKRCESCGSQFNPFSVGAGRQYEKNCNPDNPLRCAAGDLSGKSSRISIASKKDNLKGLKNKIFYTDIQLPLSGPDKIVGKSLVVHDDTAPPHRGDRMACAGIRIRHPVKASVRTWLSGPAVESNVSGIVQFSQETGFDVTEGKVELGGLAGLAGGYHVHKLSVPIDREFPCTSDSVQGHFNPFNVNVSLGPAPGVGSNDQYEAGDLSGKHGTLDDEETYRMADFKDVNLPLHGPYSVVGRSVVVHKRARNFQWTCGTIQPDHKADGIREVIGMASFHMTGLAVEGYIRLRQLEYADGGRGDTWMEVDLRHPGMHNKNLTKGHEWAIFVNQVAHDAVEKVESSRCISAGYRWNPYNVNSDHQDLYKLECTIENPYRCQMGDLSGRHGALEIGTGRKVLTDVNLPLVGNYSVMGRSIVIFAKDGSPNKLACANIVPDIHLIRHVTVKKNPGFTVIRFMNHMRDLLETKDWLVVQDTQSQRDILEGQCVQLTVNFYGKYKADHMIFVYYNRSHVEI</sequence>
<dbReference type="GO" id="GO:0046872">
    <property type="term" value="F:metal ion binding"/>
    <property type="evidence" value="ECO:0007669"/>
    <property type="project" value="InterPro"/>
</dbReference>
<dbReference type="EMBL" id="JAFNEN010000238">
    <property type="protein sequence ID" value="KAG8188407.1"/>
    <property type="molecule type" value="Genomic_DNA"/>
</dbReference>
<feature type="domain" description="Superoxide dismutase copper/zinc binding" evidence="2">
    <location>
        <begin position="651"/>
        <end position="778"/>
    </location>
</feature>
<dbReference type="InterPro" id="IPR053257">
    <property type="entry name" value="Cu-only_SOD"/>
</dbReference>
<dbReference type="Pfam" id="PF00080">
    <property type="entry name" value="Sod_Cu"/>
    <property type="match status" value="1"/>
</dbReference>
<evidence type="ECO:0000313" key="4">
    <source>
        <dbReference type="Proteomes" id="UP000827092"/>
    </source>
</evidence>
<dbReference type="InterPro" id="IPR036423">
    <property type="entry name" value="SOD-like_Cu/Zn_dom_sf"/>
</dbReference>